<dbReference type="Proteomes" id="UP001190700">
    <property type="component" value="Unassembled WGS sequence"/>
</dbReference>
<name>A0AAE0L314_9CHLO</name>
<accession>A0AAE0L314</accession>
<keyword evidence="3" id="KW-1185">Reference proteome</keyword>
<sequence length="360" mass="39500">MDSFRRIIHLDYDGCTEAMDVLLNIFIAAKADGFLGIFSSNVDRVIAKLMYATLAPETAARTPVWSVDPWPTWFDIISKAHVVVQTVSKELQAESLDLAGNFKQRNRITSSPPPSRTPLKSACSMKAPDPHHEHSDPATCTFVLAEGVNMGYKKIGRQQVSPGEYWIFDHPNPSKQHTPEECAAACLAQRGCDVFVVFTNGRHCVGLTECHRGDTAQKEKGFISGVKQCGEQGELEARGDGKANNGKTRQSVTNDCSQGQCGYVSEGSCASRHCIDVADSASCFQFISFSGSNSKQEQHISSKAFYANSHPTGCSKWTHNTTHSYIYFNIAPSSDHQCSSEQPCLCRMDPAKRCSFSLLP</sequence>
<reference evidence="2 3" key="1">
    <citation type="journal article" date="2015" name="Genome Biol. Evol.">
        <title>Comparative Genomics of a Bacterivorous Green Alga Reveals Evolutionary Causalities and Consequences of Phago-Mixotrophic Mode of Nutrition.</title>
        <authorList>
            <person name="Burns J.A."/>
            <person name="Paasch A."/>
            <person name="Narechania A."/>
            <person name="Kim E."/>
        </authorList>
    </citation>
    <scope>NUCLEOTIDE SEQUENCE [LARGE SCALE GENOMIC DNA]</scope>
    <source>
        <strain evidence="2 3">PLY_AMNH</strain>
    </source>
</reference>
<feature type="region of interest" description="Disordered" evidence="1">
    <location>
        <begin position="103"/>
        <end position="132"/>
    </location>
</feature>
<gene>
    <name evidence="2" type="ORF">CYMTET_21590</name>
</gene>
<protein>
    <submittedName>
        <fullName evidence="2">Uncharacterized protein</fullName>
    </submittedName>
</protein>
<dbReference type="AlphaFoldDB" id="A0AAE0L314"/>
<dbReference type="EMBL" id="LGRX02010627">
    <property type="protein sequence ID" value="KAK3269987.1"/>
    <property type="molecule type" value="Genomic_DNA"/>
</dbReference>
<proteinExistence type="predicted"/>
<evidence type="ECO:0000256" key="1">
    <source>
        <dbReference type="SAM" id="MobiDB-lite"/>
    </source>
</evidence>
<organism evidence="2 3">
    <name type="scientific">Cymbomonas tetramitiformis</name>
    <dbReference type="NCBI Taxonomy" id="36881"/>
    <lineage>
        <taxon>Eukaryota</taxon>
        <taxon>Viridiplantae</taxon>
        <taxon>Chlorophyta</taxon>
        <taxon>Pyramimonadophyceae</taxon>
        <taxon>Pyramimonadales</taxon>
        <taxon>Pyramimonadaceae</taxon>
        <taxon>Cymbomonas</taxon>
    </lineage>
</organism>
<evidence type="ECO:0000313" key="3">
    <source>
        <dbReference type="Proteomes" id="UP001190700"/>
    </source>
</evidence>
<comment type="caution">
    <text evidence="2">The sequence shown here is derived from an EMBL/GenBank/DDBJ whole genome shotgun (WGS) entry which is preliminary data.</text>
</comment>
<evidence type="ECO:0000313" key="2">
    <source>
        <dbReference type="EMBL" id="KAK3269987.1"/>
    </source>
</evidence>
<dbReference type="Gene3D" id="3.50.4.10">
    <property type="entry name" value="Hepatocyte Growth Factor"/>
    <property type="match status" value="1"/>
</dbReference>